<evidence type="ECO:0000313" key="3">
    <source>
        <dbReference type="Proteomes" id="UP000265801"/>
    </source>
</evidence>
<evidence type="ECO:0000259" key="1">
    <source>
        <dbReference type="Pfam" id="PF07993"/>
    </source>
</evidence>
<dbReference type="SUPFAM" id="SSF51735">
    <property type="entry name" value="NAD(P)-binding Rossmann-fold domains"/>
    <property type="match status" value="1"/>
</dbReference>
<dbReference type="AlphaFoldDB" id="A0A3A1QSA0"/>
<organism evidence="2 3">
    <name type="scientific">Bacillus salacetis</name>
    <dbReference type="NCBI Taxonomy" id="2315464"/>
    <lineage>
        <taxon>Bacteria</taxon>
        <taxon>Bacillati</taxon>
        <taxon>Bacillota</taxon>
        <taxon>Bacilli</taxon>
        <taxon>Bacillales</taxon>
        <taxon>Bacillaceae</taxon>
        <taxon>Bacillus</taxon>
    </lineage>
</organism>
<dbReference type="Gene3D" id="3.40.50.720">
    <property type="entry name" value="NAD(P)-binding Rossmann-like Domain"/>
    <property type="match status" value="1"/>
</dbReference>
<dbReference type="EMBL" id="QXIR01000027">
    <property type="protein sequence ID" value="RIW30176.1"/>
    <property type="molecule type" value="Genomic_DNA"/>
</dbReference>
<reference evidence="2 3" key="1">
    <citation type="submission" date="2018-09" db="EMBL/GenBank/DDBJ databases">
        <title>Bacillus saliacetes sp. nov., isolated from Thai shrimp paste (Ka-pi).</title>
        <authorList>
            <person name="Daroonpunt R."/>
            <person name="Tanasupawat S."/>
            <person name="Yiamsombut S."/>
        </authorList>
    </citation>
    <scope>NUCLEOTIDE SEQUENCE [LARGE SCALE GENOMIC DNA]</scope>
    <source>
        <strain evidence="2 3">SKP7-4</strain>
    </source>
</reference>
<dbReference type="Proteomes" id="UP000265801">
    <property type="component" value="Unassembled WGS sequence"/>
</dbReference>
<dbReference type="Pfam" id="PF07993">
    <property type="entry name" value="NAD_binding_4"/>
    <property type="match status" value="1"/>
</dbReference>
<comment type="caution">
    <text evidence="2">The sequence shown here is derived from an EMBL/GenBank/DDBJ whole genome shotgun (WGS) entry which is preliminary data.</text>
</comment>
<evidence type="ECO:0000313" key="2">
    <source>
        <dbReference type="EMBL" id="RIW30176.1"/>
    </source>
</evidence>
<dbReference type="InterPro" id="IPR036291">
    <property type="entry name" value="NAD(P)-bd_dom_sf"/>
</dbReference>
<dbReference type="InterPro" id="IPR013120">
    <property type="entry name" value="FAR_NAD-bd"/>
</dbReference>
<dbReference type="PANTHER" id="PTHR11011:SF45">
    <property type="entry name" value="FATTY ACYL-COA REDUCTASE CG8306-RELATED"/>
    <property type="match status" value="1"/>
</dbReference>
<dbReference type="GO" id="GO:0035336">
    <property type="term" value="P:long-chain fatty-acyl-CoA metabolic process"/>
    <property type="evidence" value="ECO:0007669"/>
    <property type="project" value="TreeGrafter"/>
</dbReference>
<dbReference type="CDD" id="cd05263">
    <property type="entry name" value="MupV_like_SDR_e"/>
    <property type="match status" value="1"/>
</dbReference>
<dbReference type="RefSeq" id="WP_119548553.1">
    <property type="nucleotide sequence ID" value="NZ_QXIR01000027.1"/>
</dbReference>
<keyword evidence="3" id="KW-1185">Reference proteome</keyword>
<name>A0A3A1QSA0_9BACI</name>
<dbReference type="PANTHER" id="PTHR11011">
    <property type="entry name" value="MALE STERILITY PROTEIN 2-RELATED"/>
    <property type="match status" value="1"/>
</dbReference>
<protein>
    <submittedName>
        <fullName evidence="2">3-beta hydroxysteroid dehydrogenase</fullName>
    </submittedName>
</protein>
<accession>A0A3A1QSA0</accession>
<proteinExistence type="predicted"/>
<sequence>MANYFLTGFPGFIANELIIGLLKESDENVLYCLHLPSMKSKALAAAKKLEKEAGMSKKIILLEGDITQKGLGLEDGKKEFLKRNIDFVWHLAAIYDLSVAYETAYRVNVTGTLNMNHFCEELMNLKRYVYFSPAYIAGTRTGTLLETELERPESFHNHYEETKFEAEILVEEVKKRLPVTIIRPGIVKGKSDTGETSKFDGPYFIMNMFRRLSFLPVIPAIGDGESVVNIVPVEYIISASIYLGHLPSGEGKTYHLTDPHPYKVNDIYRSILWEMNRKKPIGRIPLRLASSSLKLAPVRKFLRVEREALDYFAWKGTFDCTATIRDLEPAGIVCTDFLQTVGSMVGFYKANCENPQYHVKVD</sequence>
<gene>
    <name evidence="2" type="ORF">D3H55_17170</name>
</gene>
<dbReference type="GO" id="GO:0080019">
    <property type="term" value="F:alcohol-forming very long-chain fatty acyl-CoA reductase activity"/>
    <property type="evidence" value="ECO:0007669"/>
    <property type="project" value="InterPro"/>
</dbReference>
<dbReference type="InterPro" id="IPR026055">
    <property type="entry name" value="FAR"/>
</dbReference>
<feature type="domain" description="Thioester reductase (TE)" evidence="1">
    <location>
        <begin position="6"/>
        <end position="239"/>
    </location>
</feature>
<dbReference type="OrthoDB" id="9807212at2"/>